<dbReference type="PANTHER" id="PTHR46241:SF1">
    <property type="entry name" value="OUTER DYNEIN ARM-DOCKING COMPLEX SUBUNIT 2"/>
    <property type="match status" value="1"/>
</dbReference>
<dbReference type="InterPro" id="IPR000225">
    <property type="entry name" value="Armadillo"/>
</dbReference>
<dbReference type="VEuPathDB" id="GiardiaDB:GL50581_1472"/>
<dbReference type="Gene3D" id="1.25.10.10">
    <property type="entry name" value="Leucine-rich Repeat Variant"/>
    <property type="match status" value="3"/>
</dbReference>
<accession>V6T966</accession>
<dbReference type="VEuPathDB" id="GiardiaDB:DHA2_33685"/>
<dbReference type="InterPro" id="IPR011989">
    <property type="entry name" value="ARM-like"/>
</dbReference>
<sequence length="1092" mass="117798">VRPSFGIPPQILLRVLKMATKEATDFYGSTPLGGIFRARSQNIGMLNASRGVGLSKSSLAYSQHRSQKGRDEIITTEAFPEISDDDDISMNSVSLDDQDCEGCPKAQIDDGRHGTPSVAPSSSNLFVRMVQAINDNSGLQAILAVATLKSTDFTVLKTRQLFLTAGGISSLLRVVSTVSLYPIKPAEDGAAQDTLIRSDPKLAYESLFILASLADLTHDSRKMIIDNDGLKIGLSVVRAQFSSQIPFVAGIKARALRMIAGCLLNAECRRTARKIGAVPIIIGLLRQAMKDYQAKPSPEAGSILYATASVLDSLMGSAKCREAFRLENGISVLVQIISEMPLTFPITDDMSQLTGDAVKEGNPPDFLFETVTTTLRTLSQSKAGRQDIHHFGGIPKVCSLLQKTQSARVRQRSVAILANCAQDPGVDSAVRKAGGLAVLSSLLLSQDVDTLLSACKTIVLVCRSGPYFGSYDDSMVYGVHNGYLSFNARNDENILALVRYKSITNLAAHIEVSLDVLGVSENPSANLIVTASADEKDQIQVSLAKQKRLLVLSATRALVPLLSSKEGRAAFRASKQLFNALLMHINVADPEVITATCFALGTGAEGDPETCKQITAQDGLKKLWSLIKHPNLLVVTAVARALVPLLYDKSRAQVVGRQINGSLEQLSLLLKCPTVLENSTDSITDNIYRKYLTLECKGWLTGIVAELCRDEENAKILTEYGVLPVICDLTRQYSVSDAKVDHPYAFHAFQLVREKCALALASLSKIEPNKNEIATLGTIPSIVRFITATDGTSIFDPISQAETTVVGGPVIECPNQYGSYVNFKEASSVLDVNAPVDKDPQATDNPYIITNRAAAVCIAELSKNKKCAILFRQNGGIYGLLTLIGSTDSQTQEAAAVALKNIRQKHIACLETYTKRIERQLATVNSDKAMESVVSIPLLKAAVDAVYTDLELNTDASGGSPRARRQVSKLFRQSTTQIQEPNDPSFLSAVIPKSAGSLNCGQSLQISVLNAPKMDPNPRTVTRTPGKLSISDLMYGERRQASPTIVPGTCPDFEHVSPDVSGPLTEPMIEPVLIPVETAPAEDDPLTAKKHM</sequence>
<proteinExistence type="predicted"/>
<evidence type="ECO:0000313" key="2">
    <source>
        <dbReference type="Proteomes" id="UP000018320"/>
    </source>
</evidence>
<comment type="caution">
    <text evidence="1">The sequence shown here is derived from an EMBL/GenBank/DDBJ whole genome shotgun (WGS) entry which is preliminary data.</text>
</comment>
<dbReference type="PANTHER" id="PTHR46241">
    <property type="entry name" value="ARMADILLO REPEAT-CONTAINING PROTEIN 4 ARMC4"/>
    <property type="match status" value="1"/>
</dbReference>
<dbReference type="VEuPathDB" id="GiardiaDB:GL50803_0033685"/>
<gene>
    <name evidence="1" type="ORF">DHA2_33685</name>
</gene>
<dbReference type="SUPFAM" id="SSF48371">
    <property type="entry name" value="ARM repeat"/>
    <property type="match status" value="3"/>
</dbReference>
<dbReference type="InterPro" id="IPR016024">
    <property type="entry name" value="ARM-type_fold"/>
</dbReference>
<dbReference type="VEuPathDB" id="GiardiaDB:QR46_3222"/>
<protein>
    <submittedName>
        <fullName evidence="1">Catenin family protein</fullName>
    </submittedName>
</protein>
<dbReference type="AlphaFoldDB" id="V6T966"/>
<name>V6T966_GIAIN</name>
<dbReference type="EMBL" id="AHGT01000090">
    <property type="protein sequence ID" value="ESU35279.1"/>
    <property type="molecule type" value="Genomic_DNA"/>
</dbReference>
<evidence type="ECO:0000313" key="1">
    <source>
        <dbReference type="EMBL" id="ESU35279.1"/>
    </source>
</evidence>
<feature type="non-terminal residue" evidence="1">
    <location>
        <position position="1"/>
    </location>
</feature>
<organism evidence="1 2">
    <name type="scientific">Giardia intestinalis</name>
    <name type="common">Giardia lamblia</name>
    <dbReference type="NCBI Taxonomy" id="5741"/>
    <lineage>
        <taxon>Eukaryota</taxon>
        <taxon>Metamonada</taxon>
        <taxon>Diplomonadida</taxon>
        <taxon>Hexamitidae</taxon>
        <taxon>Giardiinae</taxon>
        <taxon>Giardia</taxon>
    </lineage>
</organism>
<dbReference type="Proteomes" id="UP000018320">
    <property type="component" value="Unassembled WGS sequence"/>
</dbReference>
<reference evidence="2" key="1">
    <citation type="submission" date="2012-02" db="EMBL/GenBank/DDBJ databases">
        <title>Genome sequencing of Giardia lamblia Genotypes A2 and B isolates (DH and GS) and comparative analysis with the genomes of Genotypes A1 and E (WB and Pig).</title>
        <authorList>
            <person name="Adam R."/>
            <person name="Dahlstrom E."/>
            <person name="Martens C."/>
            <person name="Bruno D."/>
            <person name="Barbian K."/>
            <person name="Porcella S.F."/>
            <person name="Nash T."/>
        </authorList>
    </citation>
    <scope>NUCLEOTIDE SEQUENCE</scope>
    <source>
        <strain evidence="2">DH</strain>
    </source>
</reference>
<dbReference type="SMART" id="SM00185">
    <property type="entry name" value="ARM"/>
    <property type="match status" value="7"/>
</dbReference>
<reference evidence="1 2" key="2">
    <citation type="journal article" date="2013" name="Genome Biol. Evol.">
        <title>Genome sequencing of Giardia lamblia genotypes A2 and B isolates (DH and GS) and comparative analysis with the genomes of genotypes A1 and E (WB and Pig).</title>
        <authorList>
            <person name="Adam R.D."/>
            <person name="Dahlstrom E.W."/>
            <person name="Martens C.A."/>
            <person name="Bruno D.P."/>
            <person name="Barbian K.D."/>
            <person name="Ricklefs S.M."/>
            <person name="Hernandez M.M."/>
            <person name="Narla N.P."/>
            <person name="Patel R.B."/>
            <person name="Porcella S.F."/>
            <person name="Nash T.E."/>
        </authorList>
    </citation>
    <scope>NUCLEOTIDE SEQUENCE [LARGE SCALE GENOMIC DNA]</scope>
    <source>
        <strain evidence="1 2">DH</strain>
    </source>
</reference>